<dbReference type="InterPro" id="IPR006913">
    <property type="entry name" value="CENP-V/GFA"/>
</dbReference>
<protein>
    <recommendedName>
        <fullName evidence="5">CENP-V/GFA domain-containing protein</fullName>
    </recommendedName>
</protein>
<dbReference type="RefSeq" id="WP_108786694.1">
    <property type="nucleotide sequence ID" value="NZ_ONZG01000004.1"/>
</dbReference>
<keyword evidence="7" id="KW-1185">Reference proteome</keyword>
<dbReference type="Gene3D" id="3.90.1590.10">
    <property type="entry name" value="glutathione-dependent formaldehyde- activating enzyme (gfa)"/>
    <property type="match status" value="1"/>
</dbReference>
<evidence type="ECO:0000313" key="7">
    <source>
        <dbReference type="Proteomes" id="UP000244898"/>
    </source>
</evidence>
<dbReference type="GO" id="GO:0046872">
    <property type="term" value="F:metal ion binding"/>
    <property type="evidence" value="ECO:0007669"/>
    <property type="project" value="UniProtKB-KW"/>
</dbReference>
<dbReference type="EMBL" id="ONZG01000004">
    <property type="protein sequence ID" value="SPJ28338.1"/>
    <property type="molecule type" value="Genomic_DNA"/>
</dbReference>
<feature type="domain" description="CENP-V/GFA" evidence="5">
    <location>
        <begin position="3"/>
        <end position="130"/>
    </location>
</feature>
<name>A0A2R8C7E9_9RHOB</name>
<comment type="similarity">
    <text evidence="1">Belongs to the Gfa family.</text>
</comment>
<evidence type="ECO:0000313" key="6">
    <source>
        <dbReference type="EMBL" id="SPJ28338.1"/>
    </source>
</evidence>
<evidence type="ECO:0000256" key="3">
    <source>
        <dbReference type="ARBA" id="ARBA00022833"/>
    </source>
</evidence>
<dbReference type="Proteomes" id="UP000244898">
    <property type="component" value="Unassembled WGS sequence"/>
</dbReference>
<dbReference type="PROSITE" id="PS51891">
    <property type="entry name" value="CENP_V_GFA"/>
    <property type="match status" value="1"/>
</dbReference>
<proteinExistence type="inferred from homology"/>
<dbReference type="SUPFAM" id="SSF51316">
    <property type="entry name" value="Mss4-like"/>
    <property type="match status" value="1"/>
</dbReference>
<dbReference type="GO" id="GO:0016846">
    <property type="term" value="F:carbon-sulfur lyase activity"/>
    <property type="evidence" value="ECO:0007669"/>
    <property type="project" value="InterPro"/>
</dbReference>
<keyword evidence="4" id="KW-0456">Lyase</keyword>
<gene>
    <name evidence="6" type="ORF">TRM7615_01837</name>
</gene>
<keyword evidence="2" id="KW-0479">Metal-binding</keyword>
<accession>A0A2R8C7E9</accession>
<organism evidence="6 7">
    <name type="scientific">Falsiruegeria mediterranea M17</name>
    <dbReference type="NCBI Taxonomy" id="1200281"/>
    <lineage>
        <taxon>Bacteria</taxon>
        <taxon>Pseudomonadati</taxon>
        <taxon>Pseudomonadota</taxon>
        <taxon>Alphaproteobacteria</taxon>
        <taxon>Rhodobacterales</taxon>
        <taxon>Roseobacteraceae</taxon>
        <taxon>Falsiruegeria</taxon>
    </lineage>
</organism>
<keyword evidence="3" id="KW-0862">Zinc</keyword>
<evidence type="ECO:0000259" key="5">
    <source>
        <dbReference type="PROSITE" id="PS51891"/>
    </source>
</evidence>
<dbReference type="AlphaFoldDB" id="A0A2R8C7E9"/>
<reference evidence="7" key="1">
    <citation type="submission" date="2018-03" db="EMBL/GenBank/DDBJ databases">
        <authorList>
            <person name="Rodrigo-Torres L."/>
            <person name="Arahal R. D."/>
            <person name="Lucena T."/>
        </authorList>
    </citation>
    <scope>NUCLEOTIDE SEQUENCE [LARGE SCALE GENOMIC DNA]</scope>
    <source>
        <strain evidence="7">CECT 7615</strain>
    </source>
</reference>
<dbReference type="OrthoDB" id="9807246at2"/>
<sequence length="136" mass="14996">MTHSGGCFCGAIRYEVTDKPMLKAQCHCRACQHFTGGAPNLFMVLPKDGFRYTQGSPSTYQRPDHEARVTREFCGACGTHLTSRRPGLEAVILKIGTLDDPSTYKAPKMSIYVAEAQAFHHIPDDLPAFDGYPQMG</sequence>
<evidence type="ECO:0000256" key="4">
    <source>
        <dbReference type="ARBA" id="ARBA00023239"/>
    </source>
</evidence>
<dbReference type="PANTHER" id="PTHR33337:SF40">
    <property type="entry name" value="CENP-V_GFA DOMAIN-CONTAINING PROTEIN-RELATED"/>
    <property type="match status" value="1"/>
</dbReference>
<dbReference type="PANTHER" id="PTHR33337">
    <property type="entry name" value="GFA DOMAIN-CONTAINING PROTEIN"/>
    <property type="match status" value="1"/>
</dbReference>
<dbReference type="InterPro" id="IPR011057">
    <property type="entry name" value="Mss4-like_sf"/>
</dbReference>
<dbReference type="Pfam" id="PF04828">
    <property type="entry name" value="GFA"/>
    <property type="match status" value="1"/>
</dbReference>
<evidence type="ECO:0000256" key="1">
    <source>
        <dbReference type="ARBA" id="ARBA00005495"/>
    </source>
</evidence>
<evidence type="ECO:0000256" key="2">
    <source>
        <dbReference type="ARBA" id="ARBA00022723"/>
    </source>
</evidence>